<protein>
    <submittedName>
        <fullName evidence="7">Integrase family protein</fullName>
    </submittedName>
</protein>
<dbReference type="GO" id="GO:0006310">
    <property type="term" value="P:DNA recombination"/>
    <property type="evidence" value="ECO:0007669"/>
    <property type="project" value="UniProtKB-KW"/>
</dbReference>
<dbReference type="GO" id="GO:0003677">
    <property type="term" value="F:DNA binding"/>
    <property type="evidence" value="ECO:0007669"/>
    <property type="project" value="UniProtKB-UniRule"/>
</dbReference>
<dbReference type="Pfam" id="PF00589">
    <property type="entry name" value="Phage_integrase"/>
    <property type="match status" value="1"/>
</dbReference>
<feature type="domain" description="Tyr recombinase" evidence="5">
    <location>
        <begin position="224"/>
        <end position="408"/>
    </location>
</feature>
<dbReference type="InterPro" id="IPR013762">
    <property type="entry name" value="Integrase-like_cat_sf"/>
</dbReference>
<evidence type="ECO:0000256" key="2">
    <source>
        <dbReference type="ARBA" id="ARBA00023125"/>
    </source>
</evidence>
<gene>
    <name evidence="7" type="ORF">AWB68_08462</name>
</gene>
<evidence type="ECO:0000259" key="5">
    <source>
        <dbReference type="PROSITE" id="PS51898"/>
    </source>
</evidence>
<evidence type="ECO:0000256" key="3">
    <source>
        <dbReference type="ARBA" id="ARBA00023172"/>
    </source>
</evidence>
<evidence type="ECO:0000313" key="7">
    <source>
        <dbReference type="EMBL" id="SAL87588.1"/>
    </source>
</evidence>
<keyword evidence="3" id="KW-0233">DNA recombination</keyword>
<sequence length="415" mass="45938">MGDSYESAAALVCTIRGATGEHLNAFVGSLIGQQYSVSYVCQLAQHALAFGHWCENSRISFHALKDDDIVRYQRLRSRRRSRCFETRRRELHALELLTRFLRDRGVCHVAQTHAIAADEVVEGFAQSLKRDQGLAVVTVESYARWTRKFLVWRFGQGEVCLRDVRVTDASAFVKSEAKRMAPAALKNVVTALRSFLRYAQSRGEVTAGLAASVPAVASWASTPPIPRAIAAEYAQRAIDSCDRRSAVGRRDRAVLLLLARLGLRACEIVRLTLDDVDWDCAQLRVRGKGGRESLLPLTADVGEAIAAYLERGRPTSPDRHLFLRSLAPIRGLMEGSDGIGTIVRHALNRAKVDAPHRGSHQFRHALAVRMLQLGASFPEIGQVLRHRSPQSTSLYARVDVSALRKLAMAWPGGAR</sequence>
<dbReference type="Gene3D" id="1.10.443.10">
    <property type="entry name" value="Intergrase catalytic core"/>
    <property type="match status" value="1"/>
</dbReference>
<dbReference type="InterPro" id="IPR002104">
    <property type="entry name" value="Integrase_catalytic"/>
</dbReference>
<dbReference type="RefSeq" id="WP_087650163.1">
    <property type="nucleotide sequence ID" value="NZ_FCON02000304.1"/>
</dbReference>
<accession>A0A158L2G2</accession>
<dbReference type="PROSITE" id="PS51898">
    <property type="entry name" value="TYR_RECOMBINASE"/>
    <property type="match status" value="1"/>
</dbReference>
<feature type="domain" description="Core-binding (CB)" evidence="6">
    <location>
        <begin position="115"/>
        <end position="200"/>
    </location>
</feature>
<evidence type="ECO:0000256" key="1">
    <source>
        <dbReference type="ARBA" id="ARBA00022908"/>
    </source>
</evidence>
<dbReference type="PROSITE" id="PS51900">
    <property type="entry name" value="CB"/>
    <property type="match status" value="1"/>
</dbReference>
<dbReference type="Proteomes" id="UP000054770">
    <property type="component" value="Unassembled WGS sequence"/>
</dbReference>
<dbReference type="OrthoDB" id="662444at2"/>
<organism evidence="7 8">
    <name type="scientific">Caballeronia choica</name>
    <dbReference type="NCBI Taxonomy" id="326476"/>
    <lineage>
        <taxon>Bacteria</taxon>
        <taxon>Pseudomonadati</taxon>
        <taxon>Pseudomonadota</taxon>
        <taxon>Betaproteobacteria</taxon>
        <taxon>Burkholderiales</taxon>
        <taxon>Burkholderiaceae</taxon>
        <taxon>Caballeronia</taxon>
    </lineage>
</organism>
<dbReference type="PANTHER" id="PTHR30349">
    <property type="entry name" value="PHAGE INTEGRASE-RELATED"/>
    <property type="match status" value="1"/>
</dbReference>
<comment type="caution">
    <text evidence="7">The sequence shown here is derived from an EMBL/GenBank/DDBJ whole genome shotgun (WGS) entry which is preliminary data.</text>
</comment>
<keyword evidence="8" id="KW-1185">Reference proteome</keyword>
<reference evidence="7" key="1">
    <citation type="submission" date="2016-01" db="EMBL/GenBank/DDBJ databases">
        <authorList>
            <person name="Peeters C."/>
        </authorList>
    </citation>
    <scope>NUCLEOTIDE SEQUENCE [LARGE SCALE GENOMIC DNA]</scope>
    <source>
        <strain evidence="7">LMG 22940</strain>
    </source>
</reference>
<dbReference type="InterPro" id="IPR010998">
    <property type="entry name" value="Integrase_recombinase_N"/>
</dbReference>
<dbReference type="GO" id="GO:0015074">
    <property type="term" value="P:DNA integration"/>
    <property type="evidence" value="ECO:0007669"/>
    <property type="project" value="UniProtKB-KW"/>
</dbReference>
<dbReference type="Gene3D" id="1.10.150.130">
    <property type="match status" value="1"/>
</dbReference>
<dbReference type="EMBL" id="FCON02000304">
    <property type="protein sequence ID" value="SAL87588.1"/>
    <property type="molecule type" value="Genomic_DNA"/>
</dbReference>
<dbReference type="InterPro" id="IPR044068">
    <property type="entry name" value="CB"/>
</dbReference>
<dbReference type="SUPFAM" id="SSF56349">
    <property type="entry name" value="DNA breaking-rejoining enzymes"/>
    <property type="match status" value="1"/>
</dbReference>
<dbReference type="InterPro" id="IPR011010">
    <property type="entry name" value="DNA_brk_join_enz"/>
</dbReference>
<evidence type="ECO:0000256" key="4">
    <source>
        <dbReference type="PROSITE-ProRule" id="PRU01248"/>
    </source>
</evidence>
<dbReference type="PANTHER" id="PTHR30349:SF90">
    <property type="entry name" value="TYROSINE RECOMBINASE XERD"/>
    <property type="match status" value="1"/>
</dbReference>
<proteinExistence type="predicted"/>
<keyword evidence="2 4" id="KW-0238">DNA-binding</keyword>
<dbReference type="AlphaFoldDB" id="A0A158L2G2"/>
<evidence type="ECO:0000313" key="8">
    <source>
        <dbReference type="Proteomes" id="UP000054770"/>
    </source>
</evidence>
<dbReference type="CDD" id="cd01188">
    <property type="entry name" value="INT_RitA_C_like"/>
    <property type="match status" value="1"/>
</dbReference>
<keyword evidence="1" id="KW-0229">DNA integration</keyword>
<evidence type="ECO:0000259" key="6">
    <source>
        <dbReference type="PROSITE" id="PS51900"/>
    </source>
</evidence>
<dbReference type="InterPro" id="IPR050090">
    <property type="entry name" value="Tyrosine_recombinase_XerCD"/>
</dbReference>
<name>A0A158L2G2_9BURK</name>